<feature type="region of interest" description="Disordered" evidence="9">
    <location>
        <begin position="18"/>
        <end position="39"/>
    </location>
</feature>
<feature type="transmembrane region" description="Helical" evidence="10">
    <location>
        <begin position="1245"/>
        <end position="1267"/>
    </location>
</feature>
<keyword evidence="5" id="KW-0547">Nucleotide-binding</keyword>
<dbReference type="Pfam" id="PF06422">
    <property type="entry name" value="PDR_CDR"/>
    <property type="match status" value="1"/>
</dbReference>
<proteinExistence type="inferred from homology"/>
<dbReference type="GO" id="GO:0016020">
    <property type="term" value="C:membrane"/>
    <property type="evidence" value="ECO:0007669"/>
    <property type="project" value="UniProtKB-SubCell"/>
</dbReference>
<evidence type="ECO:0000256" key="10">
    <source>
        <dbReference type="SAM" id="Phobius"/>
    </source>
</evidence>
<dbReference type="SUPFAM" id="SSF52540">
    <property type="entry name" value="P-loop containing nucleoside triphosphate hydrolases"/>
    <property type="match status" value="2"/>
</dbReference>
<dbReference type="CDD" id="cd03232">
    <property type="entry name" value="ABCG_PDR_domain2"/>
    <property type="match status" value="1"/>
</dbReference>
<dbReference type="InterPro" id="IPR034001">
    <property type="entry name" value="ABCG_PDR_1"/>
</dbReference>
<keyword evidence="6" id="KW-0067">ATP-binding</keyword>
<dbReference type="CDD" id="cd03233">
    <property type="entry name" value="ABCG_PDR_domain1"/>
    <property type="match status" value="1"/>
</dbReference>
<dbReference type="InterPro" id="IPR027417">
    <property type="entry name" value="P-loop_NTPase"/>
</dbReference>
<dbReference type="Gene3D" id="3.40.50.300">
    <property type="entry name" value="P-loop containing nucleotide triphosphate hydrolases"/>
    <property type="match status" value="2"/>
</dbReference>
<accession>A0A9P4IST1</accession>
<feature type="transmembrane region" description="Helical" evidence="10">
    <location>
        <begin position="707"/>
        <end position="724"/>
    </location>
</feature>
<dbReference type="GO" id="GO:0016887">
    <property type="term" value="F:ATP hydrolysis activity"/>
    <property type="evidence" value="ECO:0007669"/>
    <property type="project" value="InterPro"/>
</dbReference>
<feature type="compositionally biased region" description="Basic and acidic residues" evidence="9">
    <location>
        <begin position="18"/>
        <end position="31"/>
    </location>
</feature>
<evidence type="ECO:0000256" key="5">
    <source>
        <dbReference type="ARBA" id="ARBA00022741"/>
    </source>
</evidence>
<comment type="similarity">
    <text evidence="2">Belongs to the ABC transporter superfamily. ABCG family. PDR (TC 3.A.1.205) subfamily.</text>
</comment>
<dbReference type="SMART" id="SM00382">
    <property type="entry name" value="AAA"/>
    <property type="match status" value="2"/>
</dbReference>
<evidence type="ECO:0000313" key="13">
    <source>
        <dbReference type="Proteomes" id="UP000799439"/>
    </source>
</evidence>
<gene>
    <name evidence="12" type="ORF">K461DRAFT_288889</name>
</gene>
<organism evidence="12 13">
    <name type="scientific">Myriangium duriaei CBS 260.36</name>
    <dbReference type="NCBI Taxonomy" id="1168546"/>
    <lineage>
        <taxon>Eukaryota</taxon>
        <taxon>Fungi</taxon>
        <taxon>Dikarya</taxon>
        <taxon>Ascomycota</taxon>
        <taxon>Pezizomycotina</taxon>
        <taxon>Dothideomycetes</taxon>
        <taxon>Dothideomycetidae</taxon>
        <taxon>Myriangiales</taxon>
        <taxon>Myriangiaceae</taxon>
        <taxon>Myriangium</taxon>
    </lineage>
</organism>
<dbReference type="Pfam" id="PF00005">
    <property type="entry name" value="ABC_tran"/>
    <property type="match status" value="2"/>
</dbReference>
<dbReference type="InterPro" id="IPR029481">
    <property type="entry name" value="ABC_trans_N"/>
</dbReference>
<evidence type="ECO:0000256" key="9">
    <source>
        <dbReference type="SAM" id="MobiDB-lite"/>
    </source>
</evidence>
<dbReference type="Proteomes" id="UP000799439">
    <property type="component" value="Unassembled WGS sequence"/>
</dbReference>
<dbReference type="InterPro" id="IPR003593">
    <property type="entry name" value="AAA+_ATPase"/>
</dbReference>
<dbReference type="PROSITE" id="PS00211">
    <property type="entry name" value="ABC_TRANSPORTER_1"/>
    <property type="match status" value="1"/>
</dbReference>
<protein>
    <submittedName>
        <fullName evidence="12">BcATRO, ABC transporter</fullName>
    </submittedName>
</protein>
<keyword evidence="4 10" id="KW-0812">Transmembrane</keyword>
<feature type="domain" description="ABC transporter" evidence="11">
    <location>
        <begin position="786"/>
        <end position="1028"/>
    </location>
</feature>
<evidence type="ECO:0000259" key="11">
    <source>
        <dbReference type="PROSITE" id="PS50893"/>
    </source>
</evidence>
<dbReference type="EMBL" id="ML996095">
    <property type="protein sequence ID" value="KAF2147860.1"/>
    <property type="molecule type" value="Genomic_DNA"/>
</dbReference>
<dbReference type="FunFam" id="3.40.50.300:FF:000054">
    <property type="entry name" value="ABC multidrug transporter atrF"/>
    <property type="match status" value="1"/>
</dbReference>
<feature type="transmembrane region" description="Helical" evidence="10">
    <location>
        <begin position="492"/>
        <end position="514"/>
    </location>
</feature>
<reference evidence="12" key="1">
    <citation type="journal article" date="2020" name="Stud. Mycol.">
        <title>101 Dothideomycetes genomes: a test case for predicting lifestyles and emergence of pathogens.</title>
        <authorList>
            <person name="Haridas S."/>
            <person name="Albert R."/>
            <person name="Binder M."/>
            <person name="Bloem J."/>
            <person name="Labutti K."/>
            <person name="Salamov A."/>
            <person name="Andreopoulos B."/>
            <person name="Baker S."/>
            <person name="Barry K."/>
            <person name="Bills G."/>
            <person name="Bluhm B."/>
            <person name="Cannon C."/>
            <person name="Castanera R."/>
            <person name="Culley D."/>
            <person name="Daum C."/>
            <person name="Ezra D."/>
            <person name="Gonzalez J."/>
            <person name="Henrissat B."/>
            <person name="Kuo A."/>
            <person name="Liang C."/>
            <person name="Lipzen A."/>
            <person name="Lutzoni F."/>
            <person name="Magnuson J."/>
            <person name="Mondo S."/>
            <person name="Nolan M."/>
            <person name="Ohm R."/>
            <person name="Pangilinan J."/>
            <person name="Park H.-J."/>
            <person name="Ramirez L."/>
            <person name="Alfaro M."/>
            <person name="Sun H."/>
            <person name="Tritt A."/>
            <person name="Yoshinaga Y."/>
            <person name="Zwiers L.-H."/>
            <person name="Turgeon B."/>
            <person name="Goodwin S."/>
            <person name="Spatafora J."/>
            <person name="Crous P."/>
            <person name="Grigoriev I."/>
        </authorList>
    </citation>
    <scope>NUCLEOTIDE SEQUENCE</scope>
    <source>
        <strain evidence="12">CBS 260.36</strain>
    </source>
</reference>
<dbReference type="InterPro" id="IPR013525">
    <property type="entry name" value="ABC2_TM"/>
</dbReference>
<comment type="caution">
    <text evidence="12">The sequence shown here is derived from an EMBL/GenBank/DDBJ whole genome shotgun (WGS) entry which is preliminary data.</text>
</comment>
<dbReference type="InterPro" id="IPR017871">
    <property type="entry name" value="ABC_transporter-like_CS"/>
</dbReference>
<evidence type="ECO:0000256" key="4">
    <source>
        <dbReference type="ARBA" id="ARBA00022692"/>
    </source>
</evidence>
<dbReference type="Pfam" id="PF01061">
    <property type="entry name" value="ABC2_membrane"/>
    <property type="match status" value="2"/>
</dbReference>
<feature type="transmembrane region" description="Helical" evidence="10">
    <location>
        <begin position="460"/>
        <end position="480"/>
    </location>
</feature>
<dbReference type="Pfam" id="PF14510">
    <property type="entry name" value="ABC_trans_N"/>
    <property type="match status" value="1"/>
</dbReference>
<evidence type="ECO:0000256" key="6">
    <source>
        <dbReference type="ARBA" id="ARBA00022840"/>
    </source>
</evidence>
<evidence type="ECO:0000256" key="8">
    <source>
        <dbReference type="ARBA" id="ARBA00023136"/>
    </source>
</evidence>
<keyword evidence="13" id="KW-1185">Reference proteome</keyword>
<dbReference type="PROSITE" id="PS50893">
    <property type="entry name" value="ABC_TRANSPORTER_2"/>
    <property type="match status" value="2"/>
</dbReference>
<feature type="transmembrane region" description="Helical" evidence="10">
    <location>
        <begin position="1199"/>
        <end position="1225"/>
    </location>
</feature>
<sequence length="1445" mass="161907">MAALAGNIAVFNADASEKRYGAARDPTKSPEAEDDPQSDNFRARAWVRAMLKMAEDSAGNHLPRQAGFSFRNLNAHGFGSSTDYQNSVGNVPLQIYGAIRKLLGAQERRIDILRNLEGVVHAGEMLVVLGPPGAGCSTFLKTITGETHGYNVDKESVINYQGISYKQMHKYFRGEAIYTAEQDIHFPSLTVGDTLYFAARARAPRNLPPGIDKHKYAEHLRDVLMATFGIRHTINTKVGNDFIRGVSGGERKRVTIAEAALSGAPIQAWDNSTRGLDSANAIEFCKILRICTELLNMTAAVAIYQSPQSAYDVFDKVLVLYEGRQIFFGRAREARGYFERMGWECPERQTTADFLTSMTSTNERTPRLGFENRVPRTPDEFADLWHKSSERQALLKEIEAYERDHPLKGEDFEKFAASRRAQQAKQQRLKSPYTLSYVQQINLCLWRGFRRLKADPSITLSQLIGNFINVLVISSVFYNLDYKTDSFYSRGALLFFAVLMNAFGSALEILTLYAQRPIVEKHQRYALYHPSAEAFASMLTDMPYKILNAVFFNLTIYFMTNLRREPGPFFFFFFVSFILTLVMSMMFRTIASVSRTLTQALTPTAVLILAIVIFTGFAIPTPYMLGWSRWINYLDPVAYGFESLMINEFSGQNYDCAQYIPTGPGYTSRANQVCSAVGSVAGATSVSGDVYIASAYTYFHSHKWRDVGILFVFLFGLGTTYLVAAELVSAKKSKGEVLVFPRGYKPKHLKHEADGDVESAGGKVDVPQGISEKEVSAVIQKQTAIFQWHNVCYDIKIKGEPRRILDHVDGWVKPGTLTALMGVSGAGKTTLLDVLATRVTMGVIHGEMLVDGRQRDTSFQRKTGYVQQQDLHLETSTVREALNFSALLRQPAHIPRKEKLEYVTEVIKLLEMEEYADAVVGVPGEGLNVEQRKRLTIAVELAAKPELLLFLDEPTSGLDSQTSWSILDLLEKLKNNGQAILCTIHQPSAVLFQRFDRLLFLAKGGRTVYFGPIGEGSKTLTNYFEKNGAAACKPDANPAEWMLEVIGAAPGTHSDIDWPDTWKNSPEIKEVHRELEQMKAERSQIPLPQTDKASYRQFAAPFTVQYLEVQKRVFEQYWRTPSYIVSKLALVTFVGLFVGFSFFKAQNTIQGLQNQMFGIFMLLTIFSQLVQQIMPLFVSQRALYEARERPSKAYSWQAFMISQTLAEVPWALVCATLLYLCWYYPIGLYANAAQTDSVHERGAQMWLLIVAFLMFSSTFSHMIIAGMDSAENGGNLANVLFSLSLLFCGVLRGPSALPGFWIFMYRVSPFTYLVGGFLSSAVSNSRVQCAQNEYLNFPPPAGQTCNDYMRNYINGTAGVPAAGGYLLNGDSTSQCSYCPIEDTNVFLETVSINPGDAWRDFGLIFVYIIFNIFAAAALYYLIRVPKEREVNVISRVATANRRQQK</sequence>
<dbReference type="Pfam" id="PF19055">
    <property type="entry name" value="ABC2_membrane_7"/>
    <property type="match status" value="1"/>
</dbReference>
<evidence type="ECO:0000256" key="7">
    <source>
        <dbReference type="ARBA" id="ARBA00022989"/>
    </source>
</evidence>
<feature type="transmembrane region" description="Helical" evidence="10">
    <location>
        <begin position="1401"/>
        <end position="1422"/>
    </location>
</feature>
<evidence type="ECO:0000256" key="2">
    <source>
        <dbReference type="ARBA" id="ARBA00006012"/>
    </source>
</evidence>
<feature type="domain" description="ABC transporter" evidence="11">
    <location>
        <begin position="93"/>
        <end position="347"/>
    </location>
</feature>
<feature type="transmembrane region" description="Helical" evidence="10">
    <location>
        <begin position="1279"/>
        <end position="1303"/>
    </location>
</feature>
<name>A0A9P4IST1_9PEZI</name>
<dbReference type="OrthoDB" id="245989at2759"/>
<keyword evidence="8 10" id="KW-0472">Membrane</keyword>
<dbReference type="PANTHER" id="PTHR19241">
    <property type="entry name" value="ATP-BINDING CASSETTE TRANSPORTER"/>
    <property type="match status" value="1"/>
</dbReference>
<keyword evidence="7 10" id="KW-1133">Transmembrane helix</keyword>
<keyword evidence="3" id="KW-0813">Transport</keyword>
<dbReference type="GO" id="GO:0140359">
    <property type="term" value="F:ABC-type transporter activity"/>
    <property type="evidence" value="ECO:0007669"/>
    <property type="project" value="InterPro"/>
</dbReference>
<evidence type="ECO:0000256" key="1">
    <source>
        <dbReference type="ARBA" id="ARBA00004141"/>
    </source>
</evidence>
<feature type="transmembrane region" description="Helical" evidence="10">
    <location>
        <begin position="569"/>
        <end position="588"/>
    </location>
</feature>
<comment type="subcellular location">
    <subcellularLocation>
        <location evidence="1">Membrane</location>
        <topology evidence="1">Multi-pass membrane protein</topology>
    </subcellularLocation>
</comment>
<evidence type="ECO:0000256" key="3">
    <source>
        <dbReference type="ARBA" id="ARBA00022448"/>
    </source>
</evidence>
<dbReference type="InterPro" id="IPR010929">
    <property type="entry name" value="PDR_CDR_ABC"/>
</dbReference>
<evidence type="ECO:0000313" key="12">
    <source>
        <dbReference type="EMBL" id="KAF2147860.1"/>
    </source>
</evidence>
<feature type="transmembrane region" description="Helical" evidence="10">
    <location>
        <begin position="1124"/>
        <end position="1143"/>
    </location>
</feature>
<dbReference type="GO" id="GO:0005524">
    <property type="term" value="F:ATP binding"/>
    <property type="evidence" value="ECO:0007669"/>
    <property type="project" value="UniProtKB-KW"/>
</dbReference>
<dbReference type="InterPro" id="IPR034003">
    <property type="entry name" value="ABCG_PDR_2"/>
</dbReference>
<dbReference type="InterPro" id="IPR003439">
    <property type="entry name" value="ABC_transporter-like_ATP-bd"/>
</dbReference>
<feature type="transmembrane region" description="Helical" evidence="10">
    <location>
        <begin position="600"/>
        <end position="619"/>
    </location>
</feature>
<feature type="transmembrane region" description="Helical" evidence="10">
    <location>
        <begin position="1155"/>
        <end position="1178"/>
    </location>
</feature>
<dbReference type="InterPro" id="IPR043926">
    <property type="entry name" value="ABCG_dom"/>
</dbReference>